<protein>
    <submittedName>
        <fullName evidence="2">Spore coat protein B</fullName>
    </submittedName>
</protein>
<evidence type="ECO:0000313" key="3">
    <source>
        <dbReference type="Proteomes" id="UP000548423"/>
    </source>
</evidence>
<gene>
    <name evidence="2" type="ORF">F4694_000703</name>
</gene>
<reference evidence="3" key="2">
    <citation type="submission" date="2020-08" db="EMBL/GenBank/DDBJ databases">
        <title>The Agave Microbiome: Exploring the role of microbial communities in plant adaptations to desert environments.</title>
        <authorList>
            <person name="Partida-Martinez L.P."/>
        </authorList>
    </citation>
    <scope>NUCLEOTIDE SEQUENCE [LARGE SCALE GENOMIC DNA]</scope>
    <source>
        <strain evidence="3">AT2.8</strain>
    </source>
</reference>
<dbReference type="EMBL" id="JACCBX010000002">
    <property type="protein sequence ID" value="NYE03959.1"/>
    <property type="molecule type" value="Genomic_DNA"/>
</dbReference>
<proteinExistence type="predicted"/>
<dbReference type="Proteomes" id="UP000548423">
    <property type="component" value="Unassembled WGS sequence"/>
</dbReference>
<reference evidence="3" key="1">
    <citation type="submission" date="2020-07" db="EMBL/GenBank/DDBJ databases">
        <authorList>
            <person name="Partida-Martinez L."/>
            <person name="Huntemann M."/>
            <person name="Clum A."/>
            <person name="Wang J."/>
            <person name="Palaniappan K."/>
            <person name="Ritter S."/>
            <person name="Chen I.-M."/>
            <person name="Stamatis D."/>
            <person name="Reddy T."/>
            <person name="O'Malley R."/>
            <person name="Daum C."/>
            <person name="Shapiro N."/>
            <person name="Ivanova N."/>
            <person name="Kyrpides N."/>
            <person name="Woyke T."/>
        </authorList>
    </citation>
    <scope>NUCLEOTIDE SEQUENCE [LARGE SCALE GENOMIC DNA]</scope>
    <source>
        <strain evidence="3">AT2.8</strain>
    </source>
</reference>
<feature type="compositionally biased region" description="Basic and acidic residues" evidence="1">
    <location>
        <begin position="143"/>
        <end position="157"/>
    </location>
</feature>
<accession>A0A852T824</accession>
<comment type="caution">
    <text evidence="2">The sequence shown here is derived from an EMBL/GenBank/DDBJ whole genome shotgun (WGS) entry which is preliminary data.</text>
</comment>
<sequence>MNNDMWKSLVGKTIKVDRGGPESRIGKLMAVLDDHLVLLTKDDGVLYYNTHHVKSVTENSKDTMDLGIEVPENFEFKSADSFQGLLECLKFQWVRINRGGPEKLEGVISEINKDFVSLISKEEVVRVSMWHIRNVSYGLKIESEKQEENKDQGKEENTTMSQTEKQVVRQRVARAESSQVRQ</sequence>
<organism evidence="2 3">
    <name type="scientific">Neobacillus niacini</name>
    <dbReference type="NCBI Taxonomy" id="86668"/>
    <lineage>
        <taxon>Bacteria</taxon>
        <taxon>Bacillati</taxon>
        <taxon>Bacillota</taxon>
        <taxon>Bacilli</taxon>
        <taxon>Bacillales</taxon>
        <taxon>Bacillaceae</taxon>
        <taxon>Neobacillus</taxon>
    </lineage>
</organism>
<dbReference type="AlphaFoldDB" id="A0A852T824"/>
<feature type="region of interest" description="Disordered" evidence="1">
    <location>
        <begin position="143"/>
        <end position="182"/>
    </location>
</feature>
<name>A0A852T824_9BACI</name>
<evidence type="ECO:0000256" key="1">
    <source>
        <dbReference type="SAM" id="MobiDB-lite"/>
    </source>
</evidence>
<evidence type="ECO:0000313" key="2">
    <source>
        <dbReference type="EMBL" id="NYE03959.1"/>
    </source>
</evidence>